<dbReference type="InterPro" id="IPR052518">
    <property type="entry name" value="CHR_Transporter"/>
</dbReference>
<dbReference type="GO" id="GO:0015109">
    <property type="term" value="F:chromate transmembrane transporter activity"/>
    <property type="evidence" value="ECO:0007669"/>
    <property type="project" value="InterPro"/>
</dbReference>
<keyword evidence="5 7" id="KW-1133">Transmembrane helix</keyword>
<evidence type="ECO:0000313" key="9">
    <source>
        <dbReference type="Proteomes" id="UP000239724"/>
    </source>
</evidence>
<keyword evidence="9" id="KW-1185">Reference proteome</keyword>
<dbReference type="RefSeq" id="WP_104517649.1">
    <property type="nucleotide sequence ID" value="NZ_NHRY01000054.1"/>
</dbReference>
<feature type="transmembrane region" description="Helical" evidence="7">
    <location>
        <begin position="111"/>
        <end position="129"/>
    </location>
</feature>
<sequence>MTAPTVRPSLAALFLSFAGIGLMSVGGGLTAWTRREVVQKRGWLDDRQFLSGYALSQLVPGATNVNLAVFIGTQMRGTLGAIACFCGLTALPLVIVLLVGLAYLRGPAGAGGAWLGTALAGMGASAIGLNLGTGVRLARGSIRGVVPVLIAATTALSIGLLGFTLAHVLLVMLPISLLAAWLTRP</sequence>
<comment type="similarity">
    <text evidence="2">Belongs to the chromate ion transporter (CHR) (TC 2.A.51) family.</text>
</comment>
<evidence type="ECO:0000313" key="8">
    <source>
        <dbReference type="EMBL" id="PPQ36794.1"/>
    </source>
</evidence>
<comment type="subcellular location">
    <subcellularLocation>
        <location evidence="1">Cell membrane</location>
        <topology evidence="1">Multi-pass membrane protein</topology>
    </subcellularLocation>
</comment>
<evidence type="ECO:0000256" key="6">
    <source>
        <dbReference type="ARBA" id="ARBA00023136"/>
    </source>
</evidence>
<evidence type="ECO:0000256" key="3">
    <source>
        <dbReference type="ARBA" id="ARBA00022475"/>
    </source>
</evidence>
<gene>
    <name evidence="8" type="ORF">CCS01_04515</name>
</gene>
<evidence type="ECO:0000256" key="4">
    <source>
        <dbReference type="ARBA" id="ARBA00022692"/>
    </source>
</evidence>
<feature type="transmembrane region" description="Helical" evidence="7">
    <location>
        <begin position="79"/>
        <end position="104"/>
    </location>
</feature>
<organism evidence="8 9">
    <name type="scientific">Rhodopila globiformis</name>
    <name type="common">Rhodopseudomonas globiformis</name>
    <dbReference type="NCBI Taxonomy" id="1071"/>
    <lineage>
        <taxon>Bacteria</taxon>
        <taxon>Pseudomonadati</taxon>
        <taxon>Pseudomonadota</taxon>
        <taxon>Alphaproteobacteria</taxon>
        <taxon>Acetobacterales</taxon>
        <taxon>Acetobacteraceae</taxon>
        <taxon>Rhodopila</taxon>
    </lineage>
</organism>
<name>A0A2S6NM33_RHOGL</name>
<keyword evidence="3" id="KW-1003">Cell membrane</keyword>
<reference evidence="8 9" key="1">
    <citation type="journal article" date="2018" name="Arch. Microbiol.">
        <title>New insights into the metabolic potential of the phototrophic purple bacterium Rhodopila globiformis DSM 161(T) from its draft genome sequence and evidence for a vanadium-dependent nitrogenase.</title>
        <authorList>
            <person name="Imhoff J.F."/>
            <person name="Rahn T."/>
            <person name="Kunzel S."/>
            <person name="Neulinger S.C."/>
        </authorList>
    </citation>
    <scope>NUCLEOTIDE SEQUENCE [LARGE SCALE GENOMIC DNA]</scope>
    <source>
        <strain evidence="8 9">DSM 161</strain>
    </source>
</reference>
<accession>A0A2S6NM33</accession>
<keyword evidence="6 7" id="KW-0472">Membrane</keyword>
<evidence type="ECO:0000256" key="2">
    <source>
        <dbReference type="ARBA" id="ARBA00005262"/>
    </source>
</evidence>
<dbReference type="PANTHER" id="PTHR43663">
    <property type="entry name" value="CHROMATE TRANSPORT PROTEIN-RELATED"/>
    <property type="match status" value="1"/>
</dbReference>
<evidence type="ECO:0000256" key="5">
    <source>
        <dbReference type="ARBA" id="ARBA00022989"/>
    </source>
</evidence>
<dbReference type="AlphaFoldDB" id="A0A2S6NM33"/>
<dbReference type="EMBL" id="NHRY01000054">
    <property type="protein sequence ID" value="PPQ36794.1"/>
    <property type="molecule type" value="Genomic_DNA"/>
</dbReference>
<evidence type="ECO:0008006" key="10">
    <source>
        <dbReference type="Google" id="ProtNLM"/>
    </source>
</evidence>
<proteinExistence type="inferred from homology"/>
<keyword evidence="4 7" id="KW-0812">Transmembrane</keyword>
<feature type="transmembrane region" description="Helical" evidence="7">
    <location>
        <begin position="12"/>
        <end position="32"/>
    </location>
</feature>
<dbReference type="PANTHER" id="PTHR43663:SF1">
    <property type="entry name" value="CHROMATE TRANSPORTER"/>
    <property type="match status" value="1"/>
</dbReference>
<comment type="caution">
    <text evidence="8">The sequence shown here is derived from an EMBL/GenBank/DDBJ whole genome shotgun (WGS) entry which is preliminary data.</text>
</comment>
<evidence type="ECO:0000256" key="1">
    <source>
        <dbReference type="ARBA" id="ARBA00004651"/>
    </source>
</evidence>
<dbReference type="InterPro" id="IPR003370">
    <property type="entry name" value="Chromate_transpt"/>
</dbReference>
<dbReference type="Proteomes" id="UP000239724">
    <property type="component" value="Unassembled WGS sequence"/>
</dbReference>
<dbReference type="OrthoDB" id="8969999at2"/>
<dbReference type="Pfam" id="PF02417">
    <property type="entry name" value="Chromate_transp"/>
    <property type="match status" value="1"/>
</dbReference>
<feature type="transmembrane region" description="Helical" evidence="7">
    <location>
        <begin position="149"/>
        <end position="182"/>
    </location>
</feature>
<evidence type="ECO:0000256" key="7">
    <source>
        <dbReference type="SAM" id="Phobius"/>
    </source>
</evidence>
<dbReference type="GO" id="GO:0005886">
    <property type="term" value="C:plasma membrane"/>
    <property type="evidence" value="ECO:0007669"/>
    <property type="project" value="UniProtKB-SubCell"/>
</dbReference>
<protein>
    <recommendedName>
        <fullName evidence="10">Chromate transporter</fullName>
    </recommendedName>
</protein>